<dbReference type="KEGG" id="mpp:MICPUCDRAFT_55282"/>
<sequence>MLSGDESDYPSLKKFELDYDDDCLSRHQDTTALFTKLTFAWAARKSRLWKTIRFRGTQERYEHSIEAFSAKGDSEQKIQNNLVASLLVHDSTNASQRRDSVSYSVENASTDATRARHSPLDTAFRRGCKLQEFCSPAEKRPAAIKLTVDEELYKVSLQVNATPMNSDSDSGDMEAIMLNKTGGVQGDLHVEVPGKSKPAASSAEEIIARQHRNRFAREASMAITAAERWISVEHAVRRTIAAGRIVRAMIKYQKGRLHAKLKPTPVELVNRMLPEANLAQSTGSAAGIHSAQEGWTATVIEPVTDLYKAETPDEEIGLEVSQSAVRRSGALVVDDTLTFTTVLRQRAQMVSDKVCRFEIGEEPSHRLQLLCTAAAISGVFEADIASAVTMARARDKATRARLSANTFWMKGDLRHKFVMDRSHFLALGFIEDVAAAESSMSELECIANTTLSRALLSGSIDNVFDTKRFSGNLSLSEERAVADADIQWCSEFAFGKFNTATAIGKAQEFVSAVTRIVRMCNMGMKDSTVMNFTGFIPEPKNSNFKLLTLGQIAKYDFERLMLTADTALQAFIKSCPREVTDVATADAAFVATTAALFGAKAFWGHRIQEARTHIGTAIIFHLLQFESGKERARKARAELDNAAEIVAALGPKHEVAAHTNRKMLSWARWLLTVTAKESILLQLNQQAAQVYHASSTIQVAWRAVRHRDRRVCGQRAASARLIHMVWRTPQRRLFPQLGLRLFPSNAGNMLVCDGTASDVDTYRRHPGSITTHSVIASAVFIQSAWRVRLARQRLAHAKHMVQCSFEDMTNESFMGVNKSYYSPPFDLDLDMDDNMFGRTAS</sequence>
<name>C1MKC4_MICPC</name>
<protein>
    <submittedName>
        <fullName evidence="1">Predicted protein</fullName>
    </submittedName>
</protein>
<evidence type="ECO:0000313" key="2">
    <source>
        <dbReference type="Proteomes" id="UP000001876"/>
    </source>
</evidence>
<accession>C1MKC4</accession>
<keyword evidence="2" id="KW-1185">Reference proteome</keyword>
<reference evidence="1 2" key="1">
    <citation type="journal article" date="2009" name="Science">
        <title>Green evolution and dynamic adaptations revealed by genomes of the marine picoeukaryotes Micromonas.</title>
        <authorList>
            <person name="Worden A.Z."/>
            <person name="Lee J.H."/>
            <person name="Mock T."/>
            <person name="Rouze P."/>
            <person name="Simmons M.P."/>
            <person name="Aerts A.L."/>
            <person name="Allen A.E."/>
            <person name="Cuvelier M.L."/>
            <person name="Derelle E."/>
            <person name="Everett M.V."/>
            <person name="Foulon E."/>
            <person name="Grimwood J."/>
            <person name="Gundlach H."/>
            <person name="Henrissat B."/>
            <person name="Napoli C."/>
            <person name="McDonald S.M."/>
            <person name="Parker M.S."/>
            <person name="Rombauts S."/>
            <person name="Salamov A."/>
            <person name="Von Dassow P."/>
            <person name="Badger J.H."/>
            <person name="Coutinho P.M."/>
            <person name="Demir E."/>
            <person name="Dubchak I."/>
            <person name="Gentemann C."/>
            <person name="Eikrem W."/>
            <person name="Gready J.E."/>
            <person name="John U."/>
            <person name="Lanier W."/>
            <person name="Lindquist E.A."/>
            <person name="Lucas S."/>
            <person name="Mayer K.F."/>
            <person name="Moreau H."/>
            <person name="Not F."/>
            <person name="Otillar R."/>
            <person name="Panaud O."/>
            <person name="Pangilinan J."/>
            <person name="Paulsen I."/>
            <person name="Piegu B."/>
            <person name="Poliakov A."/>
            <person name="Robbens S."/>
            <person name="Schmutz J."/>
            <person name="Toulza E."/>
            <person name="Wyss T."/>
            <person name="Zelensky A."/>
            <person name="Zhou K."/>
            <person name="Armbrust E.V."/>
            <person name="Bhattacharya D."/>
            <person name="Goodenough U.W."/>
            <person name="Van de Peer Y."/>
            <person name="Grigoriev I.V."/>
        </authorList>
    </citation>
    <scope>NUCLEOTIDE SEQUENCE [LARGE SCALE GENOMIC DNA]</scope>
    <source>
        <strain evidence="1 2">CCMP1545</strain>
    </source>
</reference>
<proteinExistence type="predicted"/>
<dbReference type="EMBL" id="GG663736">
    <property type="protein sequence ID" value="EEH59346.1"/>
    <property type="molecule type" value="Genomic_DNA"/>
</dbReference>
<dbReference type="AlphaFoldDB" id="C1MKC4"/>
<gene>
    <name evidence="1" type="ORF">MICPUCDRAFT_55282</name>
</gene>
<dbReference type="GeneID" id="9681687"/>
<dbReference type="Proteomes" id="UP000001876">
    <property type="component" value="Unassembled WGS sequence"/>
</dbReference>
<evidence type="ECO:0000313" key="1">
    <source>
        <dbReference type="EMBL" id="EEH59346.1"/>
    </source>
</evidence>
<dbReference type="RefSeq" id="XP_003055970.1">
    <property type="nucleotide sequence ID" value="XM_003055924.1"/>
</dbReference>
<organism evidence="2">
    <name type="scientific">Micromonas pusilla (strain CCMP1545)</name>
    <name type="common">Picoplanktonic green alga</name>
    <dbReference type="NCBI Taxonomy" id="564608"/>
    <lineage>
        <taxon>Eukaryota</taxon>
        <taxon>Viridiplantae</taxon>
        <taxon>Chlorophyta</taxon>
        <taxon>Mamiellophyceae</taxon>
        <taxon>Mamiellales</taxon>
        <taxon>Mamiellaceae</taxon>
        <taxon>Micromonas</taxon>
    </lineage>
</organism>